<evidence type="ECO:0000313" key="3">
    <source>
        <dbReference type="Proteomes" id="UP000076563"/>
    </source>
</evidence>
<dbReference type="Proteomes" id="UP000076563">
    <property type="component" value="Unassembled WGS sequence"/>
</dbReference>
<organism evidence="2 3">
    <name type="scientific">Paenibacillus elgii</name>
    <dbReference type="NCBI Taxonomy" id="189691"/>
    <lineage>
        <taxon>Bacteria</taxon>
        <taxon>Bacillati</taxon>
        <taxon>Bacillota</taxon>
        <taxon>Bacilli</taxon>
        <taxon>Bacillales</taxon>
        <taxon>Paenibacillaceae</taxon>
        <taxon>Paenibacillus</taxon>
    </lineage>
</organism>
<dbReference type="OrthoDB" id="1495892at2"/>
<accession>A0A163VH32</accession>
<dbReference type="eggNOG" id="ENOG50318BN">
    <property type="taxonomic scope" value="Bacteria"/>
</dbReference>
<dbReference type="EMBL" id="LQRA01000075">
    <property type="protein sequence ID" value="KZE74876.1"/>
    <property type="molecule type" value="Genomic_DNA"/>
</dbReference>
<dbReference type="Gene3D" id="1.20.120.450">
    <property type="entry name" value="dinb family like domain"/>
    <property type="match status" value="1"/>
</dbReference>
<dbReference type="RefSeq" id="WP_063185347.1">
    <property type="nucleotide sequence ID" value="NZ_LQRA01000075.1"/>
</dbReference>
<evidence type="ECO:0000313" key="2">
    <source>
        <dbReference type="EMBL" id="KZE74876.1"/>
    </source>
</evidence>
<dbReference type="STRING" id="1007103.GCA_000213315_00578"/>
<dbReference type="InterPro" id="IPR024775">
    <property type="entry name" value="DinB-like"/>
</dbReference>
<protein>
    <recommendedName>
        <fullName evidence="1">DinB-like domain-containing protein</fullName>
    </recommendedName>
</protein>
<dbReference type="InterPro" id="IPR034660">
    <property type="entry name" value="DinB/YfiT-like"/>
</dbReference>
<feature type="domain" description="DinB-like" evidence="1">
    <location>
        <begin position="15"/>
        <end position="167"/>
    </location>
</feature>
<proteinExistence type="predicted"/>
<sequence>MNTTEILRGFEEITEHYIQELEGFSMEQLKRQPGENEWSLGQMYQHLINAALYMQLANAERCLTPEGNDAISAGEKTEVGAAIFGQGSFPPVRIQVPPSPQYTPQQPESKEQLVEGLKSVVRRMNEIAPKLENVPLHHTVAHPRFGGLTAEEWFRLVEMHYRHHLLQKDRLKQALLLNA</sequence>
<name>A0A163VH32_9BACL</name>
<dbReference type="Pfam" id="PF12867">
    <property type="entry name" value="DinB_2"/>
    <property type="match status" value="1"/>
</dbReference>
<dbReference type="AlphaFoldDB" id="A0A163VH32"/>
<gene>
    <name evidence="2" type="ORF">AV654_28435</name>
</gene>
<dbReference type="SUPFAM" id="SSF109854">
    <property type="entry name" value="DinB/YfiT-like putative metalloenzymes"/>
    <property type="match status" value="1"/>
</dbReference>
<keyword evidence="3" id="KW-1185">Reference proteome</keyword>
<comment type="caution">
    <text evidence="2">The sequence shown here is derived from an EMBL/GenBank/DDBJ whole genome shotgun (WGS) entry which is preliminary data.</text>
</comment>
<evidence type="ECO:0000259" key="1">
    <source>
        <dbReference type="Pfam" id="PF12867"/>
    </source>
</evidence>
<reference evidence="3" key="1">
    <citation type="submission" date="2016-01" db="EMBL/GenBank/DDBJ databases">
        <title>Draft genome of Chromobacterium sp. F49.</title>
        <authorList>
            <person name="Hong K.W."/>
        </authorList>
    </citation>
    <scope>NUCLEOTIDE SEQUENCE [LARGE SCALE GENOMIC DNA]</scope>
    <source>
        <strain evidence="3">M63</strain>
    </source>
</reference>